<proteinExistence type="predicted"/>
<evidence type="ECO:0000313" key="2">
    <source>
        <dbReference type="Proteomes" id="UP000295252"/>
    </source>
</evidence>
<name>A0A068UQX0_COFCA</name>
<dbReference type="EMBL" id="HG739125">
    <property type="protein sequence ID" value="CDP10013.1"/>
    <property type="molecule type" value="Genomic_DNA"/>
</dbReference>
<dbReference type="Proteomes" id="UP000295252">
    <property type="component" value="Chromosome X"/>
</dbReference>
<dbReference type="AlphaFoldDB" id="A0A068UQX0"/>
<organism evidence="1 2">
    <name type="scientific">Coffea canephora</name>
    <name type="common">Robusta coffee</name>
    <dbReference type="NCBI Taxonomy" id="49390"/>
    <lineage>
        <taxon>Eukaryota</taxon>
        <taxon>Viridiplantae</taxon>
        <taxon>Streptophyta</taxon>
        <taxon>Embryophyta</taxon>
        <taxon>Tracheophyta</taxon>
        <taxon>Spermatophyta</taxon>
        <taxon>Magnoliopsida</taxon>
        <taxon>eudicotyledons</taxon>
        <taxon>Gunneridae</taxon>
        <taxon>Pentapetalae</taxon>
        <taxon>asterids</taxon>
        <taxon>lamiids</taxon>
        <taxon>Gentianales</taxon>
        <taxon>Rubiaceae</taxon>
        <taxon>Ixoroideae</taxon>
        <taxon>Gardenieae complex</taxon>
        <taxon>Bertiereae - Coffeeae clade</taxon>
        <taxon>Coffeeae</taxon>
        <taxon>Coffea</taxon>
    </lineage>
</organism>
<dbReference type="Gramene" id="CDP10013">
    <property type="protein sequence ID" value="CDP10013"/>
    <property type="gene ID" value="GSCOC_T00030548001"/>
</dbReference>
<reference evidence="2" key="1">
    <citation type="journal article" date="2014" name="Science">
        <title>The coffee genome provides insight into the convergent evolution of caffeine biosynthesis.</title>
        <authorList>
            <person name="Denoeud F."/>
            <person name="Carretero-Paulet L."/>
            <person name="Dereeper A."/>
            <person name="Droc G."/>
            <person name="Guyot R."/>
            <person name="Pietrella M."/>
            <person name="Zheng C."/>
            <person name="Alberti A."/>
            <person name="Anthony F."/>
            <person name="Aprea G."/>
            <person name="Aury J.M."/>
            <person name="Bento P."/>
            <person name="Bernard M."/>
            <person name="Bocs S."/>
            <person name="Campa C."/>
            <person name="Cenci A."/>
            <person name="Combes M.C."/>
            <person name="Crouzillat D."/>
            <person name="Da Silva C."/>
            <person name="Daddiego L."/>
            <person name="De Bellis F."/>
            <person name="Dussert S."/>
            <person name="Garsmeur O."/>
            <person name="Gayraud T."/>
            <person name="Guignon V."/>
            <person name="Jahn K."/>
            <person name="Jamilloux V."/>
            <person name="Joet T."/>
            <person name="Labadie K."/>
            <person name="Lan T."/>
            <person name="Leclercq J."/>
            <person name="Lepelley M."/>
            <person name="Leroy T."/>
            <person name="Li L.T."/>
            <person name="Librado P."/>
            <person name="Lopez L."/>
            <person name="Munoz A."/>
            <person name="Noel B."/>
            <person name="Pallavicini A."/>
            <person name="Perrotta G."/>
            <person name="Poncet V."/>
            <person name="Pot D."/>
            <person name="Priyono X."/>
            <person name="Rigoreau M."/>
            <person name="Rouard M."/>
            <person name="Rozas J."/>
            <person name="Tranchant-Dubreuil C."/>
            <person name="VanBuren R."/>
            <person name="Zhang Q."/>
            <person name="Andrade A.C."/>
            <person name="Argout X."/>
            <person name="Bertrand B."/>
            <person name="de Kochko A."/>
            <person name="Graziosi G."/>
            <person name="Henry R.J."/>
            <person name="Jayarama X."/>
            <person name="Ming R."/>
            <person name="Nagai C."/>
            <person name="Rounsley S."/>
            <person name="Sankoff D."/>
            <person name="Giuliano G."/>
            <person name="Albert V.A."/>
            <person name="Wincker P."/>
            <person name="Lashermes P."/>
        </authorList>
    </citation>
    <scope>NUCLEOTIDE SEQUENCE [LARGE SCALE GENOMIC DNA]</scope>
    <source>
        <strain evidence="2">cv. DH200-94</strain>
    </source>
</reference>
<protein>
    <submittedName>
        <fullName evidence="1">Uncharacterized protein</fullName>
    </submittedName>
</protein>
<sequence length="111" mass="12887">MTSGHVGSNCPKFIFLILNNLPILGFLEVTWAKLLSFTSSVPRLYEINSIDPFLVYYPFTVHSLPRNKNLFLLRCQLSTTALKRTEEAADNHRRTRGNSRFVFNFSFSFFF</sequence>
<accession>A0A068UQX0</accession>
<keyword evidence="2" id="KW-1185">Reference proteome</keyword>
<evidence type="ECO:0000313" key="1">
    <source>
        <dbReference type="EMBL" id="CDP10013.1"/>
    </source>
</evidence>
<dbReference type="InParanoid" id="A0A068UQX0"/>
<gene>
    <name evidence="1" type="ORF">GSCOC_T00030548001</name>
</gene>